<feature type="region of interest" description="Disordered" evidence="1">
    <location>
        <begin position="1229"/>
        <end position="1257"/>
    </location>
</feature>
<protein>
    <recommendedName>
        <fullName evidence="4">U1-type domain-containing protein</fullName>
    </recommendedName>
</protein>
<proteinExistence type="predicted"/>
<accession>A0A165ICF0</accession>
<evidence type="ECO:0008006" key="4">
    <source>
        <dbReference type="Google" id="ProtNLM"/>
    </source>
</evidence>
<feature type="region of interest" description="Disordered" evidence="1">
    <location>
        <begin position="89"/>
        <end position="169"/>
    </location>
</feature>
<feature type="compositionally biased region" description="Polar residues" evidence="1">
    <location>
        <begin position="1286"/>
        <end position="1296"/>
    </location>
</feature>
<evidence type="ECO:0000256" key="1">
    <source>
        <dbReference type="SAM" id="MobiDB-lite"/>
    </source>
</evidence>
<gene>
    <name evidence="2" type="ORF">EXIGLDRAFT_749245</name>
</gene>
<feature type="compositionally biased region" description="Pro residues" evidence="1">
    <location>
        <begin position="1173"/>
        <end position="1196"/>
    </location>
</feature>
<feature type="region of interest" description="Disordered" evidence="1">
    <location>
        <begin position="1278"/>
        <end position="1304"/>
    </location>
</feature>
<dbReference type="OrthoDB" id="2506088at2759"/>
<keyword evidence="3" id="KW-1185">Reference proteome</keyword>
<dbReference type="Proteomes" id="UP000077266">
    <property type="component" value="Unassembled WGS sequence"/>
</dbReference>
<sequence>MTDFVRRDQFIQVGLDMYKCSLCTRFAPMTREDAIRHEDNAGHVQRLRDLDSCAPLSSPMLRPVRDDNLAAPLSSPSIAAAARARPYMEPVDDNGDIRAPWRPVHGPRLADDDDNQIYDNWAGALGSQYQSDPDDEDGSRSPLFWGNGATAAERRARTPASSETEAVDETARFAPREDQLPTLSESQIFEPFMSSGDDEDDWFPWVNRQEALFDIMSSFPRSVFSEKELSSVKWLMERLGLTDLPSADKMRKVREEITEKFGADTSTVDGKCGNIFSFNDIETIVRHEWANPLVRPHIETYPQRSGCRREHLCQGDKWVSEVDASLAGPMARFNGQDYFVGEVAIADLTSDKPEVPSYPSSAVLIQRWHTTPASSANAASHPDSRLYARVERLTVSTHGFRLEHTGDVWTVPLSAFITSYPRLEEDHQRYSLPDPKTVAGPNPLREKANGRRVLAVAIGAYCDDTSGNVSKKWNKHNSFLWLLAGLPRALLQLAYSIHFFSTSNVAPPLEMLEALKEVIAKAQVEGWEAWDCLYDEDVLLIPWVLLLEGDNPMHRSSKLAKFYADEIRQAVEEQLAATLNAAPSKVANLQTASGVKDAYFLHFFGQLEQLCAEAKGSGTKDDRVRALLTEYRTHLPDNLFNPAFDIPGLDPTADTPVEILHVVLLGFVKYFWRDAVSRLDAHQKAELIARLCSVDVSGLGIDRVQARTLVQYAGSLVGRDFRTVLQLAPSVLPGFVSPAAYTAWLSLCDLSALVFRPVIENIDTYIPKLECAIDRFLEATALWNYQWFNKPKFHIILHLPLHIRRFGPAPLYATETFESFNHVIRLRSIHSNQHAPSLDIARAFSHLHAVRHILSGGWIPDERKDGSPLRQAGPKVRALLDDPKLLDFMCMEGVLMRPEQIHPQFCATQLPQTWSATLAAKDGVPEPDAAAGALPTEALHLENSDTVAVGTLILHTSDLDRSKQELARVKHLFKEMQQPYRTWLIVAPCETRGTHATYKMPNIVQIDTLKSVCSTYVLGTAASFHDCITHRCAMSKTLRVRQEGFWTGRLDNELQHTTAPAARVLNLAQLRNSSLLDSYRTSTLIADRIHHRESVIQQALVVRKDIERAQAQALEEKAARAAKRRQAKDQPPAANAEAPGAAKRRRVSKQNGGTVLNLAQPVVPAHGSQAVPRPGPVPPSQPPLYNPRIPAPPPETSRPAYAHDTPLLSRGMTGHHVLYSNEQAAGVQPGGYHNAWQARPPGQSQWHSTLGPPPAHPGLPHMPFVRYIPPGYGVNSEFVGDAVSRPSGSQSTNSAAPRSPFESW</sequence>
<reference evidence="2 3" key="1">
    <citation type="journal article" date="2016" name="Mol. Biol. Evol.">
        <title>Comparative Genomics of Early-Diverging Mushroom-Forming Fungi Provides Insights into the Origins of Lignocellulose Decay Capabilities.</title>
        <authorList>
            <person name="Nagy L.G."/>
            <person name="Riley R."/>
            <person name="Tritt A."/>
            <person name="Adam C."/>
            <person name="Daum C."/>
            <person name="Floudas D."/>
            <person name="Sun H."/>
            <person name="Yadav J.S."/>
            <person name="Pangilinan J."/>
            <person name="Larsson K.H."/>
            <person name="Matsuura K."/>
            <person name="Barry K."/>
            <person name="Labutti K."/>
            <person name="Kuo R."/>
            <person name="Ohm R.A."/>
            <person name="Bhattacharya S.S."/>
            <person name="Shirouzu T."/>
            <person name="Yoshinaga Y."/>
            <person name="Martin F.M."/>
            <person name="Grigoriev I.V."/>
            <person name="Hibbett D.S."/>
        </authorList>
    </citation>
    <scope>NUCLEOTIDE SEQUENCE [LARGE SCALE GENOMIC DNA]</scope>
    <source>
        <strain evidence="2 3">HHB12029</strain>
    </source>
</reference>
<feature type="region of interest" description="Disordered" evidence="1">
    <location>
        <begin position="1117"/>
        <end position="1148"/>
    </location>
</feature>
<feature type="region of interest" description="Disordered" evidence="1">
    <location>
        <begin position="1166"/>
        <end position="1208"/>
    </location>
</feature>
<dbReference type="PANTHER" id="PTHR31912:SF34">
    <property type="entry name" value="NOTOCHORD-RELATED PROTEIN"/>
    <property type="match status" value="1"/>
</dbReference>
<dbReference type="EMBL" id="KV425993">
    <property type="protein sequence ID" value="KZV93208.1"/>
    <property type="molecule type" value="Genomic_DNA"/>
</dbReference>
<dbReference type="STRING" id="1314781.A0A165ICF0"/>
<organism evidence="2 3">
    <name type="scientific">Exidia glandulosa HHB12029</name>
    <dbReference type="NCBI Taxonomy" id="1314781"/>
    <lineage>
        <taxon>Eukaryota</taxon>
        <taxon>Fungi</taxon>
        <taxon>Dikarya</taxon>
        <taxon>Basidiomycota</taxon>
        <taxon>Agaricomycotina</taxon>
        <taxon>Agaricomycetes</taxon>
        <taxon>Auriculariales</taxon>
        <taxon>Exidiaceae</taxon>
        <taxon>Exidia</taxon>
    </lineage>
</organism>
<evidence type="ECO:0000313" key="2">
    <source>
        <dbReference type="EMBL" id="KZV93208.1"/>
    </source>
</evidence>
<dbReference type="PANTHER" id="PTHR31912">
    <property type="entry name" value="IP13529P"/>
    <property type="match status" value="1"/>
</dbReference>
<dbReference type="InParanoid" id="A0A165ICF0"/>
<name>A0A165ICF0_EXIGL</name>
<feature type="compositionally biased region" description="Low complexity" evidence="1">
    <location>
        <begin position="1131"/>
        <end position="1141"/>
    </location>
</feature>
<evidence type="ECO:0000313" key="3">
    <source>
        <dbReference type="Proteomes" id="UP000077266"/>
    </source>
</evidence>